<dbReference type="InterPro" id="IPR050807">
    <property type="entry name" value="TransReg_Diox_bact_type"/>
</dbReference>
<dbReference type="GO" id="GO:0003700">
    <property type="term" value="F:DNA-binding transcription factor activity"/>
    <property type="evidence" value="ECO:0007669"/>
    <property type="project" value="TreeGrafter"/>
</dbReference>
<dbReference type="CDD" id="cd00093">
    <property type="entry name" value="HTH_XRE"/>
    <property type="match status" value="1"/>
</dbReference>
<organism evidence="3 4">
    <name type="scientific">Mesorhizobium hungaricum</name>
    <dbReference type="NCBI Taxonomy" id="1566387"/>
    <lineage>
        <taxon>Bacteria</taxon>
        <taxon>Pseudomonadati</taxon>
        <taxon>Pseudomonadota</taxon>
        <taxon>Alphaproteobacteria</taxon>
        <taxon>Hyphomicrobiales</taxon>
        <taxon>Phyllobacteriaceae</taxon>
        <taxon>Mesorhizobium</taxon>
    </lineage>
</organism>
<dbReference type="AlphaFoldDB" id="A0A1C2E794"/>
<protein>
    <recommendedName>
        <fullName evidence="2">HTH cro/C1-type domain-containing protein</fullName>
    </recommendedName>
</protein>
<comment type="caution">
    <text evidence="3">The sequence shown here is derived from an EMBL/GenBank/DDBJ whole genome shotgun (WGS) entry which is preliminary data.</text>
</comment>
<proteinExistence type="predicted"/>
<name>A0A1C2E794_9HYPH</name>
<dbReference type="InterPro" id="IPR001387">
    <property type="entry name" value="Cro/C1-type_HTH"/>
</dbReference>
<accession>A0A1C2E794</accession>
<sequence>MPQHPKAGKHAAGLAPDWDDAERLHKRLSNALIRIRDVYGLTSKEMAERLDVTESYMSQVFNGRRDVRLSMLNRISKAFDIEAFELLEDKWGEAKLRRRRRKTTRPRTAATE</sequence>
<dbReference type="Gene3D" id="1.10.260.40">
    <property type="entry name" value="lambda repressor-like DNA-binding domains"/>
    <property type="match status" value="1"/>
</dbReference>
<reference evidence="3 4" key="1">
    <citation type="submission" date="2016-08" db="EMBL/GenBank/DDBJ databases">
        <title>Whole genome sequence of Mesorhizobium sp. strain UASWS1009 isolated from industrial sewage.</title>
        <authorList>
            <person name="Crovadore J."/>
            <person name="Calmin G."/>
            <person name="Chablais R."/>
            <person name="Cochard B."/>
            <person name="Lefort F."/>
        </authorList>
    </citation>
    <scope>NUCLEOTIDE SEQUENCE [LARGE SCALE GENOMIC DNA]</scope>
    <source>
        <strain evidence="3 4">UASWS1009</strain>
    </source>
</reference>
<keyword evidence="1" id="KW-0238">DNA-binding</keyword>
<dbReference type="InterPro" id="IPR010982">
    <property type="entry name" value="Lambda_DNA-bd_dom_sf"/>
</dbReference>
<dbReference type="Pfam" id="PF01381">
    <property type="entry name" value="HTH_3"/>
    <property type="match status" value="1"/>
</dbReference>
<gene>
    <name evidence="3" type="ORF">QV13_05255</name>
</gene>
<feature type="domain" description="HTH cro/C1-type" evidence="2">
    <location>
        <begin position="32"/>
        <end position="87"/>
    </location>
</feature>
<dbReference type="PANTHER" id="PTHR46797">
    <property type="entry name" value="HTH-TYPE TRANSCRIPTIONAL REGULATOR"/>
    <property type="match status" value="1"/>
</dbReference>
<dbReference type="OrthoDB" id="9814553at2"/>
<dbReference type="Proteomes" id="UP000094412">
    <property type="component" value="Unassembled WGS sequence"/>
</dbReference>
<dbReference type="GO" id="GO:0005829">
    <property type="term" value="C:cytosol"/>
    <property type="evidence" value="ECO:0007669"/>
    <property type="project" value="TreeGrafter"/>
</dbReference>
<dbReference type="SUPFAM" id="SSF47413">
    <property type="entry name" value="lambda repressor-like DNA-binding domains"/>
    <property type="match status" value="1"/>
</dbReference>
<evidence type="ECO:0000259" key="2">
    <source>
        <dbReference type="PROSITE" id="PS50943"/>
    </source>
</evidence>
<dbReference type="PANTHER" id="PTHR46797:SF1">
    <property type="entry name" value="METHYLPHOSPHONATE SYNTHASE"/>
    <property type="match status" value="1"/>
</dbReference>
<evidence type="ECO:0000256" key="1">
    <source>
        <dbReference type="ARBA" id="ARBA00023125"/>
    </source>
</evidence>
<evidence type="ECO:0000313" key="4">
    <source>
        <dbReference type="Proteomes" id="UP000094412"/>
    </source>
</evidence>
<dbReference type="GO" id="GO:0003677">
    <property type="term" value="F:DNA binding"/>
    <property type="evidence" value="ECO:0007669"/>
    <property type="project" value="UniProtKB-KW"/>
</dbReference>
<evidence type="ECO:0000313" key="3">
    <source>
        <dbReference type="EMBL" id="OCX22854.1"/>
    </source>
</evidence>
<dbReference type="RefSeq" id="WP_083237635.1">
    <property type="nucleotide sequence ID" value="NZ_MDEO01000026.1"/>
</dbReference>
<dbReference type="EMBL" id="MDEO01000026">
    <property type="protein sequence ID" value="OCX22854.1"/>
    <property type="molecule type" value="Genomic_DNA"/>
</dbReference>
<dbReference type="SMART" id="SM00530">
    <property type="entry name" value="HTH_XRE"/>
    <property type="match status" value="1"/>
</dbReference>
<dbReference type="PROSITE" id="PS50943">
    <property type="entry name" value="HTH_CROC1"/>
    <property type="match status" value="1"/>
</dbReference>
<keyword evidence="4" id="KW-1185">Reference proteome</keyword>